<keyword evidence="2" id="KW-0808">Transferase</keyword>
<comment type="caution">
    <text evidence="4">The sequence shown here is derived from an EMBL/GenBank/DDBJ whole genome shotgun (WGS) entry which is preliminary data.</text>
</comment>
<evidence type="ECO:0000313" key="4">
    <source>
        <dbReference type="EMBL" id="MFC7338101.1"/>
    </source>
</evidence>
<name>A0ABW2L6S5_9BACT</name>
<keyword evidence="1" id="KW-0328">Glycosyltransferase</keyword>
<evidence type="ECO:0000256" key="1">
    <source>
        <dbReference type="ARBA" id="ARBA00022676"/>
    </source>
</evidence>
<dbReference type="InterPro" id="IPR050748">
    <property type="entry name" value="Glycosyltrans_8_dom-fam"/>
</dbReference>
<dbReference type="InterPro" id="IPR029044">
    <property type="entry name" value="Nucleotide-diphossugar_trans"/>
</dbReference>
<keyword evidence="5" id="KW-1185">Reference proteome</keyword>
<dbReference type="SUPFAM" id="SSF53448">
    <property type="entry name" value="Nucleotide-diphospho-sugar transferases"/>
    <property type="match status" value="1"/>
</dbReference>
<sequence length="311" mass="35284">MNLVFCADRRMLAGLHVAAQSILFELHNEVPQVSISVFSADLDDSDEALLRKTLDRTGRDYVLTMYPIDSSRFESFPDLQASHATYFRLIVPDILGVDRFLYIDADTLCRANLQPLYHTDLQGNPIGMAPEAPIERSVDPDVARLLGDRAKGYYYNAGVALIDAALWRREGLTEKCLKFIQDHHPSYHDQSALNYVLHGKIRCLEAKYNCRTNARENWPDLKSPASGRGKLLHFVDFPKPWSKWGKVVHPLGPVWWNALARTEMDASTLGSVDLSLVWRTREAYRRTFKDTILFRGYCLGAISKVKGVPSQ</sequence>
<dbReference type="PANTHER" id="PTHR13778:SF47">
    <property type="entry name" value="LIPOPOLYSACCHARIDE 1,3-GALACTOSYLTRANSFERASE"/>
    <property type="match status" value="1"/>
</dbReference>
<dbReference type="InterPro" id="IPR002495">
    <property type="entry name" value="Glyco_trans_8"/>
</dbReference>
<gene>
    <name evidence="4" type="ORF">ACFQY0_12985</name>
</gene>
<keyword evidence="3" id="KW-0479">Metal-binding</keyword>
<protein>
    <submittedName>
        <fullName evidence="4">Glycosyltransferase family 8 protein</fullName>
    </submittedName>
</protein>
<evidence type="ECO:0000313" key="5">
    <source>
        <dbReference type="Proteomes" id="UP001596472"/>
    </source>
</evidence>
<organism evidence="4 5">
    <name type="scientific">Haloferula chungangensis</name>
    <dbReference type="NCBI Taxonomy" id="1048331"/>
    <lineage>
        <taxon>Bacteria</taxon>
        <taxon>Pseudomonadati</taxon>
        <taxon>Verrucomicrobiota</taxon>
        <taxon>Verrucomicrobiia</taxon>
        <taxon>Verrucomicrobiales</taxon>
        <taxon>Verrucomicrobiaceae</taxon>
        <taxon>Haloferula</taxon>
    </lineage>
</organism>
<dbReference type="RefSeq" id="WP_379713045.1">
    <property type="nucleotide sequence ID" value="NZ_JBHTBS010000006.1"/>
</dbReference>
<accession>A0ABW2L6S5</accession>
<evidence type="ECO:0000256" key="2">
    <source>
        <dbReference type="ARBA" id="ARBA00022679"/>
    </source>
</evidence>
<dbReference type="Pfam" id="PF01501">
    <property type="entry name" value="Glyco_transf_8"/>
    <property type="match status" value="1"/>
</dbReference>
<evidence type="ECO:0000256" key="3">
    <source>
        <dbReference type="ARBA" id="ARBA00022723"/>
    </source>
</evidence>
<dbReference type="Proteomes" id="UP001596472">
    <property type="component" value="Unassembled WGS sequence"/>
</dbReference>
<dbReference type="CDD" id="cd04194">
    <property type="entry name" value="GT8_A4GalT_like"/>
    <property type="match status" value="1"/>
</dbReference>
<dbReference type="EMBL" id="JBHTBS010000006">
    <property type="protein sequence ID" value="MFC7338101.1"/>
    <property type="molecule type" value="Genomic_DNA"/>
</dbReference>
<dbReference type="Gene3D" id="3.90.550.10">
    <property type="entry name" value="Spore Coat Polysaccharide Biosynthesis Protein SpsA, Chain A"/>
    <property type="match status" value="1"/>
</dbReference>
<dbReference type="PANTHER" id="PTHR13778">
    <property type="entry name" value="GLYCOSYLTRANSFERASE 8 DOMAIN-CONTAINING PROTEIN"/>
    <property type="match status" value="1"/>
</dbReference>
<reference evidence="5" key="1">
    <citation type="journal article" date="2019" name="Int. J. Syst. Evol. Microbiol.">
        <title>The Global Catalogue of Microorganisms (GCM) 10K type strain sequencing project: providing services to taxonomists for standard genome sequencing and annotation.</title>
        <authorList>
            <consortium name="The Broad Institute Genomics Platform"/>
            <consortium name="The Broad Institute Genome Sequencing Center for Infectious Disease"/>
            <person name="Wu L."/>
            <person name="Ma J."/>
        </authorList>
    </citation>
    <scope>NUCLEOTIDE SEQUENCE [LARGE SCALE GENOMIC DNA]</scope>
    <source>
        <strain evidence="5">CGMCC 4.1467</strain>
    </source>
</reference>
<proteinExistence type="predicted"/>